<accession>A0A1B9F8H8</accession>
<feature type="domain" description="J" evidence="1">
    <location>
        <begin position="278"/>
        <end position="335"/>
    </location>
</feature>
<name>A0A1B9F8H8_9BACT</name>
<gene>
    <name evidence="2" type="ORF">DBT_0577</name>
</gene>
<dbReference type="PROSITE" id="PS50076">
    <property type="entry name" value="DNAJ_2"/>
    <property type="match status" value="1"/>
</dbReference>
<evidence type="ECO:0000259" key="1">
    <source>
        <dbReference type="PROSITE" id="PS50076"/>
    </source>
</evidence>
<dbReference type="OrthoDB" id="9775658at2"/>
<proteinExistence type="predicted"/>
<dbReference type="InterPro" id="IPR036869">
    <property type="entry name" value="J_dom_sf"/>
</dbReference>
<reference evidence="2 3" key="1">
    <citation type="submission" date="2016-06" db="EMBL/GenBank/DDBJ databases">
        <title>Respiratory ammonification of nitrate coupled to the oxidation of elemental sulfur in deep-sea autotrophic thermophilic bacteria.</title>
        <authorList>
            <person name="Slobodkina G.B."/>
            <person name="Mardanov A.V."/>
            <person name="Ravin N.V."/>
            <person name="Frolova A.A."/>
            <person name="Viryasiv M.B."/>
            <person name="Chernyh N.A."/>
            <person name="Bonch-Osmolovskaya E.A."/>
            <person name="Slobodkin A.I."/>
        </authorList>
    </citation>
    <scope>NUCLEOTIDE SEQUENCE [LARGE SCALE GENOMIC DNA]</scope>
    <source>
        <strain evidence="2 3">S69</strain>
    </source>
</reference>
<organism evidence="2 3">
    <name type="scientific">Dissulfuribacter thermophilus</name>
    <dbReference type="NCBI Taxonomy" id="1156395"/>
    <lineage>
        <taxon>Bacteria</taxon>
        <taxon>Pseudomonadati</taxon>
        <taxon>Thermodesulfobacteriota</taxon>
        <taxon>Dissulfuribacteria</taxon>
        <taxon>Dissulfuribacterales</taxon>
        <taxon>Dissulfuribacteraceae</taxon>
        <taxon>Dissulfuribacter</taxon>
    </lineage>
</organism>
<dbReference type="CDD" id="cd06257">
    <property type="entry name" value="DnaJ"/>
    <property type="match status" value="1"/>
</dbReference>
<evidence type="ECO:0000313" key="2">
    <source>
        <dbReference type="EMBL" id="OCC16115.1"/>
    </source>
</evidence>
<dbReference type="Proteomes" id="UP000093080">
    <property type="component" value="Unassembled WGS sequence"/>
</dbReference>
<keyword evidence="3" id="KW-1185">Reference proteome</keyword>
<dbReference type="Pfam" id="PF00226">
    <property type="entry name" value="DnaJ"/>
    <property type="match status" value="1"/>
</dbReference>
<protein>
    <submittedName>
        <fullName evidence="2">Heat shock protein DnaJ domain protein</fullName>
    </submittedName>
</protein>
<evidence type="ECO:0000313" key="3">
    <source>
        <dbReference type="Proteomes" id="UP000093080"/>
    </source>
</evidence>
<dbReference type="SMART" id="SM00271">
    <property type="entry name" value="DnaJ"/>
    <property type="match status" value="1"/>
</dbReference>
<dbReference type="EMBL" id="MAGO01000002">
    <property type="protein sequence ID" value="OCC16115.1"/>
    <property type="molecule type" value="Genomic_DNA"/>
</dbReference>
<dbReference type="RefSeq" id="WP_067616180.1">
    <property type="nucleotide sequence ID" value="NZ_MAGO01000002.1"/>
</dbReference>
<comment type="caution">
    <text evidence="2">The sequence shown here is derived from an EMBL/GenBank/DDBJ whole genome shotgun (WGS) entry which is preliminary data.</text>
</comment>
<keyword evidence="2" id="KW-0346">Stress response</keyword>
<dbReference type="STRING" id="1156395.DBT_0577"/>
<dbReference type="AlphaFoldDB" id="A0A1B9F8H8"/>
<dbReference type="SUPFAM" id="SSF46565">
    <property type="entry name" value="Chaperone J-domain"/>
    <property type="match status" value="1"/>
</dbReference>
<dbReference type="Gene3D" id="1.10.287.110">
    <property type="entry name" value="DnaJ domain"/>
    <property type="match status" value="1"/>
</dbReference>
<dbReference type="InterPro" id="IPR001623">
    <property type="entry name" value="DnaJ_domain"/>
</dbReference>
<sequence length="336" mass="40250">MYLAHVKDKTGKTRFVIRESVKGQDGLYRSRDLFDLGEDPEIFIKYVGPKGFYIDPDLEDEVRSKATYFDYRELEELFWPFLDPEIKITIENFSHGRSSPKGRYRRGIKGQKIDIHPFDRRRLLFLKFGQINIEPMWEHPFPFLELPLNKSRDEIEHAIGFMELELRPWEMRGYLYTIFNLPEHFKPRQSRFIPEVQDLNQMDSFFLEELCKLNNDPTYLDQGARETDHLGVHPYLRKYLIYYFDIFFHSKGAGYIGGRFRTEGTYREPSAIHPNEDEYLAILGITKDEFDSMDEQELTRTFRKKALKLHPDKGGDHENFIRLKEAYTFLMRRKNW</sequence>